<dbReference type="OrthoDB" id="5340148at2"/>
<feature type="signal peptide" evidence="5">
    <location>
        <begin position="1"/>
        <end position="20"/>
    </location>
</feature>
<feature type="chain" id="PRO_5002840482" evidence="5">
    <location>
        <begin position="21"/>
        <end position="95"/>
    </location>
</feature>
<organism evidence="7 8">
    <name type="scientific">Sulfurimonas gotlandica (strain DSM 19862 / JCM 16533 / GD1)</name>
    <dbReference type="NCBI Taxonomy" id="929558"/>
    <lineage>
        <taxon>Bacteria</taxon>
        <taxon>Pseudomonadati</taxon>
        <taxon>Campylobacterota</taxon>
        <taxon>Epsilonproteobacteria</taxon>
        <taxon>Campylobacterales</taxon>
        <taxon>Sulfurimonadaceae</taxon>
        <taxon>Sulfurimonas</taxon>
    </lineage>
</organism>
<dbReference type="PATRIC" id="fig|929558.5.peg.1941"/>
<keyword evidence="8" id="KW-1185">Reference proteome</keyword>
<dbReference type="EMBL" id="AFRZ01000001">
    <property type="protein sequence ID" value="EHP30471.1"/>
    <property type="molecule type" value="Genomic_DNA"/>
</dbReference>
<sequence length="95" mass="9779">MKKIVIASIATLALATASMAAVNGKACTSCHGADWSKPALGKSKNVAEMTHAEIADALKGYKAGTYGGPMKGLMKGQVGKYSDEDLDAFSQTIGK</sequence>
<accession>B6BIW1</accession>
<dbReference type="AlphaFoldDB" id="B6BIW1"/>
<comment type="caution">
    <text evidence="7">The sequence shown here is derived from an EMBL/GenBank/DDBJ whole genome shotgun (WGS) entry which is preliminary data.</text>
</comment>
<name>B6BIW1_SULGG</name>
<dbReference type="GO" id="GO:0020037">
    <property type="term" value="F:heme binding"/>
    <property type="evidence" value="ECO:0007669"/>
    <property type="project" value="InterPro"/>
</dbReference>
<evidence type="ECO:0000256" key="5">
    <source>
        <dbReference type="SAM" id="SignalP"/>
    </source>
</evidence>
<evidence type="ECO:0000313" key="8">
    <source>
        <dbReference type="Proteomes" id="UP000006431"/>
    </source>
</evidence>
<dbReference type="eggNOG" id="COG2863">
    <property type="taxonomic scope" value="Bacteria"/>
</dbReference>
<keyword evidence="3 4" id="KW-0408">Iron</keyword>
<dbReference type="STRING" id="929558.SMGD1_1948"/>
<protein>
    <submittedName>
        <fullName evidence="7">Periplasmic cytochrome c</fullName>
    </submittedName>
</protein>
<proteinExistence type="predicted"/>
<dbReference type="PROSITE" id="PS51007">
    <property type="entry name" value="CYTC"/>
    <property type="match status" value="1"/>
</dbReference>
<dbReference type="RefSeq" id="WP_008336611.1">
    <property type="nucleotide sequence ID" value="NZ_AFRZ01000001.1"/>
</dbReference>
<dbReference type="SUPFAM" id="SSF46626">
    <property type="entry name" value="Cytochrome c"/>
    <property type="match status" value="1"/>
</dbReference>
<dbReference type="GO" id="GO:0046872">
    <property type="term" value="F:metal ion binding"/>
    <property type="evidence" value="ECO:0007669"/>
    <property type="project" value="UniProtKB-KW"/>
</dbReference>
<dbReference type="InterPro" id="IPR009056">
    <property type="entry name" value="Cyt_c-like_dom"/>
</dbReference>
<dbReference type="HOGENOM" id="CLU_128253_3_1_7"/>
<dbReference type="Gene3D" id="1.10.760.10">
    <property type="entry name" value="Cytochrome c-like domain"/>
    <property type="match status" value="1"/>
</dbReference>
<evidence type="ECO:0000256" key="2">
    <source>
        <dbReference type="ARBA" id="ARBA00022723"/>
    </source>
</evidence>
<evidence type="ECO:0000256" key="3">
    <source>
        <dbReference type="ARBA" id="ARBA00023004"/>
    </source>
</evidence>
<evidence type="ECO:0000256" key="4">
    <source>
        <dbReference type="PROSITE-ProRule" id="PRU00433"/>
    </source>
</evidence>
<keyword evidence="5" id="KW-0732">Signal</keyword>
<dbReference type="Pfam" id="PF00034">
    <property type="entry name" value="Cytochrom_C"/>
    <property type="match status" value="1"/>
</dbReference>
<keyword evidence="1 4" id="KW-0349">Heme</keyword>
<evidence type="ECO:0000259" key="6">
    <source>
        <dbReference type="PROSITE" id="PS51007"/>
    </source>
</evidence>
<dbReference type="GO" id="GO:0009055">
    <property type="term" value="F:electron transfer activity"/>
    <property type="evidence" value="ECO:0007669"/>
    <property type="project" value="InterPro"/>
</dbReference>
<evidence type="ECO:0000313" key="7">
    <source>
        <dbReference type="EMBL" id="EHP30471.1"/>
    </source>
</evidence>
<dbReference type="Proteomes" id="UP000006431">
    <property type="component" value="Unassembled WGS sequence"/>
</dbReference>
<dbReference type="InterPro" id="IPR036909">
    <property type="entry name" value="Cyt_c-like_dom_sf"/>
</dbReference>
<gene>
    <name evidence="7" type="ORF">SMGD1_1948</name>
</gene>
<feature type="domain" description="Cytochrome c" evidence="6">
    <location>
        <begin position="13"/>
        <end position="95"/>
    </location>
</feature>
<keyword evidence="2 4" id="KW-0479">Metal-binding</keyword>
<reference evidence="7 8" key="1">
    <citation type="journal article" date="2012" name="Proc. Natl. Acad. Sci. U.S.A.">
        <title>Genome and physiology of a model Epsilonproteobacterium responsible for sulfide detoxification in marine oxygen depletion zones.</title>
        <authorList>
            <person name="Grote J."/>
            <person name="Schott T."/>
            <person name="Bruckner C.G."/>
            <person name="Glockner F.O."/>
            <person name="Jost G."/>
            <person name="Teeling H."/>
            <person name="Labrenz M."/>
            <person name="Jurgens K."/>
        </authorList>
    </citation>
    <scope>NUCLEOTIDE SEQUENCE [LARGE SCALE GENOMIC DNA]</scope>
    <source>
        <strain evidence="7 8">GD1</strain>
    </source>
</reference>
<evidence type="ECO:0000256" key="1">
    <source>
        <dbReference type="ARBA" id="ARBA00022617"/>
    </source>
</evidence>
<accession>H1FWG8</accession>